<dbReference type="RefSeq" id="WP_013906559.1">
    <property type="nucleotide sequence ID" value="NC_015680.1"/>
</dbReference>
<feature type="domain" description="TsaA-like" evidence="3">
    <location>
        <begin position="8"/>
        <end position="129"/>
    </location>
</feature>
<dbReference type="PROSITE" id="PS51668">
    <property type="entry name" value="TSAA_2"/>
    <property type="match status" value="1"/>
</dbReference>
<protein>
    <recommendedName>
        <fullName evidence="3">TsaA-like domain-containing protein</fullName>
    </recommendedName>
</protein>
<dbReference type="Pfam" id="PF01980">
    <property type="entry name" value="TrmO_N"/>
    <property type="match status" value="1"/>
</dbReference>
<dbReference type="InterPro" id="IPR023368">
    <property type="entry name" value="UPF0066_cons_site"/>
</dbReference>
<reference evidence="4 5" key="1">
    <citation type="journal article" date="2011" name="J. Bacteriol.">
        <title>Complete genome sequence of the obligate piezophilic hyperthermophilic archaeon Pyrococcus yayanosii CH1.</title>
        <authorList>
            <person name="Jun X."/>
            <person name="Lupeng L."/>
            <person name="Minjuan X."/>
            <person name="Oger P."/>
            <person name="Fengping W."/>
            <person name="Jebbar M."/>
            <person name="Xiang X."/>
        </authorList>
    </citation>
    <scope>NUCLEOTIDE SEQUENCE [LARGE SCALE GENOMIC DNA]</scope>
    <source>
        <strain evidence="5">CH1 / JCM 16557</strain>
    </source>
</reference>
<evidence type="ECO:0000259" key="3">
    <source>
        <dbReference type="PROSITE" id="PS51668"/>
    </source>
</evidence>
<dbReference type="EMBL" id="CP002779">
    <property type="protein sequence ID" value="AEH25503.1"/>
    <property type="molecule type" value="Genomic_DNA"/>
</dbReference>
<dbReference type="NCBIfam" id="TIGR00104">
    <property type="entry name" value="tRNA_TsaA"/>
    <property type="match status" value="1"/>
</dbReference>
<evidence type="ECO:0000313" key="5">
    <source>
        <dbReference type="Proteomes" id="UP000008386"/>
    </source>
</evidence>
<organism evidence="4 5">
    <name type="scientific">Pyrococcus yayanosii (strain CH1 / JCM 16557)</name>
    <dbReference type="NCBI Taxonomy" id="529709"/>
    <lineage>
        <taxon>Archaea</taxon>
        <taxon>Methanobacteriati</taxon>
        <taxon>Methanobacteriota</taxon>
        <taxon>Thermococci</taxon>
        <taxon>Thermococcales</taxon>
        <taxon>Thermococcaceae</taxon>
        <taxon>Pyrococcus</taxon>
    </lineage>
</organism>
<sequence>MDFEPFKLVPIGVVRKGNRTWLEIRPEFAEGLNSLREGDWIKLILWFHKSDTPEKRRTLKVHPRGDPSNPLRGVFATRSPVRPNPLALYTVRIRRIEGTRIFVEDIDAYDGTPIVDIKIFVPHLDCPEDPEG</sequence>
<dbReference type="GeneID" id="10838409"/>
<dbReference type="Proteomes" id="UP000008386">
    <property type="component" value="Chromosome"/>
</dbReference>
<dbReference type="PROSITE" id="PS01318">
    <property type="entry name" value="TSAA_1"/>
    <property type="match status" value="1"/>
</dbReference>
<accession>F8AI34</accession>
<dbReference type="STRING" id="529709.PYCH_18480"/>
<dbReference type="OrthoDB" id="40408at2157"/>
<gene>
    <name evidence="4" type="ordered locus">PYCH_18480</name>
</gene>
<dbReference type="AlphaFoldDB" id="F8AI34"/>
<evidence type="ECO:0000256" key="2">
    <source>
        <dbReference type="ARBA" id="ARBA00033753"/>
    </source>
</evidence>
<proteinExistence type="inferred from homology"/>
<dbReference type="Gene3D" id="2.40.30.70">
    <property type="entry name" value="YaeB-like"/>
    <property type="match status" value="1"/>
</dbReference>
<comment type="similarity">
    <text evidence="2">Belongs to the tRNA methyltransferase O family.</text>
</comment>
<dbReference type="InterPro" id="IPR040372">
    <property type="entry name" value="YaeB-like"/>
</dbReference>
<dbReference type="InterPro" id="IPR036413">
    <property type="entry name" value="YaeB-like_sf"/>
</dbReference>
<dbReference type="PANTHER" id="PTHR12818">
    <property type="entry name" value="TRNA (ADENINE(37)-N6)-METHYLTRANSFERASE"/>
    <property type="match status" value="1"/>
</dbReference>
<dbReference type="SUPFAM" id="SSF118196">
    <property type="entry name" value="YaeB-like"/>
    <property type="match status" value="1"/>
</dbReference>
<evidence type="ECO:0000256" key="1">
    <source>
        <dbReference type="ARBA" id="ARBA00022691"/>
    </source>
</evidence>
<dbReference type="eggNOG" id="arCOG00761">
    <property type="taxonomic scope" value="Archaea"/>
</dbReference>
<keyword evidence="1" id="KW-0949">S-adenosyl-L-methionine</keyword>
<dbReference type="PANTHER" id="PTHR12818:SF0">
    <property type="entry name" value="TRNA (ADENINE(37)-N6)-METHYLTRANSFERASE"/>
    <property type="match status" value="1"/>
</dbReference>
<dbReference type="InterPro" id="IPR036414">
    <property type="entry name" value="YaeB_N_sf"/>
</dbReference>
<evidence type="ECO:0000313" key="4">
    <source>
        <dbReference type="EMBL" id="AEH25503.1"/>
    </source>
</evidence>
<dbReference type="CDD" id="cd09281">
    <property type="entry name" value="UPF0066"/>
    <property type="match status" value="1"/>
</dbReference>
<dbReference type="InterPro" id="IPR023370">
    <property type="entry name" value="TrmO-like_N"/>
</dbReference>
<dbReference type="KEGG" id="pya:PYCH_18480"/>
<name>F8AI34_PYRYC</name>
<dbReference type="HOGENOM" id="CLU_013458_2_2_2"/>
<keyword evidence="5" id="KW-1185">Reference proteome</keyword>